<evidence type="ECO:0000256" key="1">
    <source>
        <dbReference type="ARBA" id="ARBA00023002"/>
    </source>
</evidence>
<feature type="domain" description="Pyruvate flavodoxin/ferredoxin oxidoreductase pyrimidine binding" evidence="3">
    <location>
        <begin position="206"/>
        <end position="435"/>
    </location>
</feature>
<dbReference type="SUPFAM" id="SSF52518">
    <property type="entry name" value="Thiamin diphosphate-binding fold (THDP-binding)"/>
    <property type="match status" value="1"/>
</dbReference>
<dbReference type="EMBL" id="CP137642">
    <property type="protein sequence ID" value="WOX57765.1"/>
    <property type="molecule type" value="Genomic_DNA"/>
</dbReference>
<dbReference type="Gene3D" id="3.40.50.920">
    <property type="match status" value="1"/>
</dbReference>
<evidence type="ECO:0000259" key="3">
    <source>
        <dbReference type="Pfam" id="PF01855"/>
    </source>
</evidence>
<dbReference type="SUPFAM" id="SSF53323">
    <property type="entry name" value="Pyruvate-ferredoxin oxidoreductase, PFOR, domain III"/>
    <property type="match status" value="1"/>
</dbReference>
<dbReference type="NCBIfam" id="TIGR03710">
    <property type="entry name" value="OAFO_sf"/>
    <property type="match status" value="1"/>
</dbReference>
<dbReference type="AlphaFoldDB" id="A0AAX4FVG0"/>
<dbReference type="InterPro" id="IPR002869">
    <property type="entry name" value="Pyrv_flavodox_OxRed_cen"/>
</dbReference>
<dbReference type="InterPro" id="IPR009014">
    <property type="entry name" value="Transketo_C/PFOR_II"/>
</dbReference>
<dbReference type="Pfam" id="PF01855">
    <property type="entry name" value="POR_N"/>
    <property type="match status" value="1"/>
</dbReference>
<sequence>MSELMRGLNTMQEYSLLIGGKAGEGINTAGLSIAGLFSSLGYRVYMYFDYPSLIRGGHNFAIIRAADRPIGAHRTRVDVLLALDRKTIETHKERIDGKTTVIYDSSQVKEGMGYGLPLDDIIAEERASPITRNSAMLGALARVAGIDREILEDVLRAAVPEKHLDSNLRVAARGYSAVESVFSVKQLDAPALPVLTGNEAAGLGLVYGGLDTYVAYPMTPSSGVLHFLAGRAEDLGIRVIHPENEISVILMALGLAYTGERAAVGTSGGGFCLMTEGLSFAGMSEMPVTIVLSQRPGPSTGVPTYTAQSDLHFALNAGQGEFPRLVVAPGDPHEACAWSATALMLSWRYQVPAIILMDKTLAEGACSFDLDASTPPRDHEPLLEDGEGEYRRYRLTEDGVSPLAFPGMEGVTVKANSYAHDERGFTTEKAEEIRALQEKLLRKAGSLKAELEGYQTVKTYGAPDAARTIICWGSQKWVCIEAAAGVGARVVQPVVLAPFPVEAWSKAMAGAGEVVCVENNATGQVARLLREHGFDPGRSILKYDGRPFAVDELTARLEEVFV</sequence>
<dbReference type="SUPFAM" id="SSF52922">
    <property type="entry name" value="TK C-terminal domain-like"/>
    <property type="match status" value="1"/>
</dbReference>
<dbReference type="Pfam" id="PF01558">
    <property type="entry name" value="POR"/>
    <property type="match status" value="1"/>
</dbReference>
<evidence type="ECO:0000313" key="5">
    <source>
        <dbReference type="Proteomes" id="UP001305652"/>
    </source>
</evidence>
<protein>
    <submittedName>
        <fullName evidence="4">2-oxoacid:acceptor oxidoreductase subunit alpha</fullName>
    </submittedName>
</protein>
<feature type="domain" description="Pyruvate/ketoisovalerate oxidoreductase catalytic" evidence="2">
    <location>
        <begin position="22"/>
        <end position="175"/>
    </location>
</feature>
<dbReference type="RefSeq" id="WP_318621495.1">
    <property type="nucleotide sequence ID" value="NZ_CP137642.1"/>
</dbReference>
<dbReference type="CDD" id="cd07034">
    <property type="entry name" value="TPP_PYR_PFOR_IOR-alpha_like"/>
    <property type="match status" value="1"/>
</dbReference>
<evidence type="ECO:0000259" key="2">
    <source>
        <dbReference type="Pfam" id="PF01558"/>
    </source>
</evidence>
<dbReference type="InterPro" id="IPR050722">
    <property type="entry name" value="Pyruvate:ferred/Flavod_OxRd"/>
</dbReference>
<dbReference type="InterPro" id="IPR022367">
    <property type="entry name" value="2-oxoacid/accept_OxRdtase_asu"/>
</dbReference>
<dbReference type="Proteomes" id="UP001305652">
    <property type="component" value="Chromosome"/>
</dbReference>
<dbReference type="PANTHER" id="PTHR32154:SF20">
    <property type="entry name" value="2-OXOGLUTARATE OXIDOREDUCTASE SUBUNIT KORA"/>
    <property type="match status" value="1"/>
</dbReference>
<reference evidence="4 5" key="1">
    <citation type="submission" date="2023-10" db="EMBL/GenBank/DDBJ databases">
        <title>The complete genome sequence of Methanoculleus receptaculi DSM 18860.</title>
        <authorList>
            <person name="Lai S.-J."/>
            <person name="You Y.-T."/>
            <person name="Chen S.-C."/>
        </authorList>
    </citation>
    <scope>NUCLEOTIDE SEQUENCE [LARGE SCALE GENOMIC DNA]</scope>
    <source>
        <strain evidence="4 5">DSM 18860</strain>
    </source>
</reference>
<dbReference type="Gene3D" id="3.40.50.970">
    <property type="match status" value="1"/>
</dbReference>
<keyword evidence="1" id="KW-0560">Oxidoreductase</keyword>
<dbReference type="GO" id="GO:0016903">
    <property type="term" value="F:oxidoreductase activity, acting on the aldehyde or oxo group of donors"/>
    <property type="evidence" value="ECO:0007669"/>
    <property type="project" value="InterPro"/>
</dbReference>
<organism evidence="4 5">
    <name type="scientific">Methanoculleus receptaculi</name>
    <dbReference type="NCBI Taxonomy" id="394967"/>
    <lineage>
        <taxon>Archaea</taxon>
        <taxon>Methanobacteriati</taxon>
        <taxon>Methanobacteriota</taxon>
        <taxon>Stenosarchaea group</taxon>
        <taxon>Methanomicrobia</taxon>
        <taxon>Methanomicrobiales</taxon>
        <taxon>Methanomicrobiaceae</taxon>
        <taxon>Methanoculleus</taxon>
    </lineage>
</organism>
<dbReference type="GeneID" id="85731588"/>
<dbReference type="GO" id="GO:0044272">
    <property type="term" value="P:sulfur compound biosynthetic process"/>
    <property type="evidence" value="ECO:0007669"/>
    <property type="project" value="UniProtKB-ARBA"/>
</dbReference>
<keyword evidence="5" id="KW-1185">Reference proteome</keyword>
<gene>
    <name evidence="4" type="ORF">R6Y96_00485</name>
</gene>
<name>A0AAX4FVG0_9EURY</name>
<dbReference type="InterPro" id="IPR019752">
    <property type="entry name" value="Pyrv/ketoisovalerate_OxRed_cat"/>
</dbReference>
<dbReference type="GO" id="GO:0006082">
    <property type="term" value="P:organic acid metabolic process"/>
    <property type="evidence" value="ECO:0007669"/>
    <property type="project" value="UniProtKB-ARBA"/>
</dbReference>
<dbReference type="GO" id="GO:0006979">
    <property type="term" value="P:response to oxidative stress"/>
    <property type="evidence" value="ECO:0007669"/>
    <property type="project" value="TreeGrafter"/>
</dbReference>
<dbReference type="InterPro" id="IPR029061">
    <property type="entry name" value="THDP-binding"/>
</dbReference>
<dbReference type="InterPro" id="IPR002880">
    <property type="entry name" value="Pyrv_Fd/Flavodoxin_OxRdtase_N"/>
</dbReference>
<proteinExistence type="predicted"/>
<dbReference type="Gene3D" id="3.40.920.10">
    <property type="entry name" value="Pyruvate-ferredoxin oxidoreductase, PFOR, domain III"/>
    <property type="match status" value="1"/>
</dbReference>
<evidence type="ECO:0000313" key="4">
    <source>
        <dbReference type="EMBL" id="WOX57765.1"/>
    </source>
</evidence>
<accession>A0AAX4FVG0</accession>
<dbReference type="KEGG" id="mrc:R6Y96_00485"/>
<dbReference type="PANTHER" id="PTHR32154">
    <property type="entry name" value="PYRUVATE-FLAVODOXIN OXIDOREDUCTASE-RELATED"/>
    <property type="match status" value="1"/>
</dbReference>